<dbReference type="GO" id="GO:0003677">
    <property type="term" value="F:DNA binding"/>
    <property type="evidence" value="ECO:0007669"/>
    <property type="project" value="InterPro"/>
</dbReference>
<dbReference type="SMART" id="SM00530">
    <property type="entry name" value="HTH_XRE"/>
    <property type="match status" value="1"/>
</dbReference>
<dbReference type="AlphaFoldDB" id="D2U1A8"/>
<dbReference type="EMBL" id="FN545235">
    <property type="protein sequence ID" value="CBA74483.1"/>
    <property type="molecule type" value="Genomic_DNA"/>
</dbReference>
<feature type="domain" description="HTH cro/C1-type" evidence="2">
    <location>
        <begin position="39"/>
        <end position="82"/>
    </location>
</feature>
<reference evidence="3" key="1">
    <citation type="journal article" date="2010" name="Insect Mol. Biol.">
        <title>The draft genome sequence of Arsenophonus nasoniae, son-killer bacterium of Nasonia vitripennis, reveals genes associated with virulence and symbiosis.</title>
        <authorList>
            <person name="Wilkes T."/>
            <person name="Darby A.C."/>
            <person name="Choi J."/>
            <person name="Colborne J.K."/>
            <person name="Werren J.H."/>
            <person name="Hurst G.D.D."/>
        </authorList>
    </citation>
    <scope>NUCLEOTIDE SEQUENCE</scope>
</reference>
<dbReference type="InterPro" id="IPR001387">
    <property type="entry name" value="Cro/C1-type_HTH"/>
</dbReference>
<sequence length="135" mass="15199">MRYKFPCDFSIPAWSLNQNLQVSLVIKSGLCQMKMSEKLKKIRKAEGLTQVKFCEISGIALGTLKNYEGGHQEPGIQVVLQVTHNPRFKKYTLWLMADEINPKAGQIEPAFSLNGSDVSKKKEQKKSFHPRASGC</sequence>
<organism evidence="3">
    <name type="scientific">Arsenophonus nasoniae</name>
    <name type="common">son-killer infecting Nasonia vitripennis</name>
    <dbReference type="NCBI Taxonomy" id="638"/>
    <lineage>
        <taxon>Bacteria</taxon>
        <taxon>Pseudomonadati</taxon>
        <taxon>Pseudomonadota</taxon>
        <taxon>Gammaproteobacteria</taxon>
        <taxon>Enterobacterales</taxon>
        <taxon>Morganellaceae</taxon>
        <taxon>Arsenophonus</taxon>
    </lineage>
</organism>
<dbReference type="PROSITE" id="PS50943">
    <property type="entry name" value="HTH_CROC1"/>
    <property type="match status" value="1"/>
</dbReference>
<dbReference type="InterPro" id="IPR010982">
    <property type="entry name" value="Lambda_DNA-bd_dom_sf"/>
</dbReference>
<protein>
    <submittedName>
        <fullName evidence="3">Phage transcriptional regulator</fullName>
    </submittedName>
</protein>
<gene>
    <name evidence="3" type="ORF">ARN_23230</name>
</gene>
<dbReference type="SUPFAM" id="SSF47413">
    <property type="entry name" value="lambda repressor-like DNA-binding domains"/>
    <property type="match status" value="1"/>
</dbReference>
<name>D2U1A8_9GAMM</name>
<evidence type="ECO:0000259" key="2">
    <source>
        <dbReference type="PROSITE" id="PS50943"/>
    </source>
</evidence>
<dbReference type="CDD" id="cd00093">
    <property type="entry name" value="HTH_XRE"/>
    <property type="match status" value="1"/>
</dbReference>
<feature type="region of interest" description="Disordered" evidence="1">
    <location>
        <begin position="115"/>
        <end position="135"/>
    </location>
</feature>
<proteinExistence type="predicted"/>
<dbReference type="Gene3D" id="1.10.260.40">
    <property type="entry name" value="lambda repressor-like DNA-binding domains"/>
    <property type="match status" value="1"/>
</dbReference>
<evidence type="ECO:0000256" key="1">
    <source>
        <dbReference type="SAM" id="MobiDB-lite"/>
    </source>
</evidence>
<evidence type="ECO:0000313" key="3">
    <source>
        <dbReference type="EMBL" id="CBA74483.1"/>
    </source>
</evidence>
<accession>D2U1A8</accession>
<dbReference type="Pfam" id="PF01381">
    <property type="entry name" value="HTH_3"/>
    <property type="match status" value="1"/>
</dbReference>